<dbReference type="Pfam" id="PF08285">
    <property type="entry name" value="DPM3"/>
    <property type="match status" value="2"/>
</dbReference>
<evidence type="ECO:0000256" key="2">
    <source>
        <dbReference type="ARBA" id="ARBA00010430"/>
    </source>
</evidence>
<dbReference type="CDD" id="cd00067">
    <property type="entry name" value="GAL4"/>
    <property type="match status" value="1"/>
</dbReference>
<dbReference type="AlphaFoldDB" id="A0A439D331"/>
<dbReference type="Proteomes" id="UP000286045">
    <property type="component" value="Unassembled WGS sequence"/>
</dbReference>
<dbReference type="EMBL" id="RYZI01000180">
    <property type="protein sequence ID" value="RWA08865.1"/>
    <property type="molecule type" value="Genomic_DNA"/>
</dbReference>
<dbReference type="PANTHER" id="PTHR46910:SF5">
    <property type="entry name" value="ZN(II)2CYS6 TRANSCRIPTION FACTOR (EUROFUNG)"/>
    <property type="match status" value="1"/>
</dbReference>
<dbReference type="PANTHER" id="PTHR46910">
    <property type="entry name" value="TRANSCRIPTION FACTOR PDR1"/>
    <property type="match status" value="1"/>
</dbReference>
<evidence type="ECO:0000256" key="8">
    <source>
        <dbReference type="ARBA" id="ARBA00023242"/>
    </source>
</evidence>
<dbReference type="InterPro" id="IPR013174">
    <property type="entry name" value="DPM3"/>
</dbReference>
<dbReference type="SUPFAM" id="SSF57701">
    <property type="entry name" value="Zn2/Cys6 DNA-binding domain"/>
    <property type="match status" value="1"/>
</dbReference>
<dbReference type="PROSITE" id="PS50048">
    <property type="entry name" value="ZN2_CY6_FUNGAL_2"/>
    <property type="match status" value="1"/>
</dbReference>
<dbReference type="GO" id="GO:0003677">
    <property type="term" value="F:DNA binding"/>
    <property type="evidence" value="ECO:0007669"/>
    <property type="project" value="InterPro"/>
</dbReference>
<organism evidence="11 12">
    <name type="scientific">Xylaria grammica</name>
    <dbReference type="NCBI Taxonomy" id="363999"/>
    <lineage>
        <taxon>Eukaryota</taxon>
        <taxon>Fungi</taxon>
        <taxon>Dikarya</taxon>
        <taxon>Ascomycota</taxon>
        <taxon>Pezizomycotina</taxon>
        <taxon>Sordariomycetes</taxon>
        <taxon>Xylariomycetidae</taxon>
        <taxon>Xylariales</taxon>
        <taxon>Xylariaceae</taxon>
        <taxon>Xylaria</taxon>
    </lineage>
</organism>
<evidence type="ECO:0000313" key="12">
    <source>
        <dbReference type="Proteomes" id="UP000286045"/>
    </source>
</evidence>
<dbReference type="Pfam" id="PF00172">
    <property type="entry name" value="Zn_clus"/>
    <property type="match status" value="1"/>
</dbReference>
<accession>A0A439D331</accession>
<dbReference type="GO" id="GO:0000981">
    <property type="term" value="F:DNA-binding transcription factor activity, RNA polymerase II-specific"/>
    <property type="evidence" value="ECO:0007669"/>
    <property type="project" value="InterPro"/>
</dbReference>
<evidence type="ECO:0000256" key="7">
    <source>
        <dbReference type="ARBA" id="ARBA00023136"/>
    </source>
</evidence>
<gene>
    <name evidence="11" type="ORF">EKO27_g6225</name>
</gene>
<name>A0A439D331_9PEZI</name>
<evidence type="ECO:0000256" key="6">
    <source>
        <dbReference type="ARBA" id="ARBA00022989"/>
    </source>
</evidence>
<dbReference type="GO" id="GO:0006351">
    <property type="term" value="P:DNA-templated transcription"/>
    <property type="evidence" value="ECO:0007669"/>
    <property type="project" value="InterPro"/>
</dbReference>
<evidence type="ECO:0000256" key="4">
    <source>
        <dbReference type="ARBA" id="ARBA00022723"/>
    </source>
</evidence>
<comment type="similarity">
    <text evidence="2">Belongs to the DPM3 family.</text>
</comment>
<evidence type="ECO:0000256" key="5">
    <source>
        <dbReference type="ARBA" id="ARBA00022824"/>
    </source>
</evidence>
<reference evidence="11 12" key="1">
    <citation type="submission" date="2018-12" db="EMBL/GenBank/DDBJ databases">
        <title>Draft genome sequence of Xylaria grammica IHI A82.</title>
        <authorList>
            <person name="Buettner E."/>
            <person name="Kellner H."/>
        </authorList>
    </citation>
    <scope>NUCLEOTIDE SEQUENCE [LARGE SCALE GENOMIC DNA]</scope>
    <source>
        <strain evidence="11 12">IHI A82</strain>
    </source>
</reference>
<comment type="subcellular location">
    <subcellularLocation>
        <location evidence="1">Endoplasmic reticulum membrane</location>
        <topology evidence="1">Multi-pass membrane protein</topology>
    </subcellularLocation>
</comment>
<dbReference type="InterPro" id="IPR036864">
    <property type="entry name" value="Zn2-C6_fun-type_DNA-bd_sf"/>
</dbReference>
<keyword evidence="3" id="KW-0812">Transmembrane</keyword>
<dbReference type="GO" id="GO:0005789">
    <property type="term" value="C:endoplasmic reticulum membrane"/>
    <property type="evidence" value="ECO:0007669"/>
    <property type="project" value="UniProtKB-SubCell"/>
</dbReference>
<feature type="domain" description="Zn(2)-C6 fungal-type" evidence="10">
    <location>
        <begin position="16"/>
        <end position="45"/>
    </location>
</feature>
<dbReference type="InterPro" id="IPR050987">
    <property type="entry name" value="AtrR-like"/>
</dbReference>
<keyword evidence="7" id="KW-0472">Membrane</keyword>
<feature type="region of interest" description="Disordered" evidence="9">
    <location>
        <begin position="145"/>
        <end position="184"/>
    </location>
</feature>
<keyword evidence="4" id="KW-0479">Metal-binding</keyword>
<dbReference type="GO" id="GO:0008270">
    <property type="term" value="F:zinc ion binding"/>
    <property type="evidence" value="ECO:0007669"/>
    <property type="project" value="InterPro"/>
</dbReference>
<dbReference type="STRING" id="363999.A0A439D331"/>
<sequence>MSEAEPNNIPLERRPACDNCKTRKTKCDRRSPCASCVTLNVPCRTTHRAGEKRQRVLLSTKYEDAVQDVSRQLADVREMLQTLMLNKDAGSSVTGSQESSVDVAVYTPQSMIDEQVPFLDSVQEGYDGDTSFTSQVKNTLEATLLPPELDFPSGGPVESPNDEGNDEKTTATRTPRLGSHDLGLGNMPLPPNDIVLKLLRLAKTEEQRFFVDLPLYTPDEFITMCRNIYFATEPISIWTWVGVNVGLYSLFMNISEPNCKRLGTTVEVMRAYTKTPQSNAEAALQSLRLCSEPSMDSCRALAVLANFYVKRGHSTIAWRLISGAARAALDLGLHRLTCHNAAGKIQNRKEFEIFWHIYTWEKGLAMTCGKSPTIRHSDVTSDLHKIVSPLYGAYVDVAVVMGDIEESLFSVVAQSSSQQTRLQHVRRLAARLTEILNTVKAECPDDPTWGTVISTNLGGIITTLDIILYCQLTIVYRFLPPAFLNAHPLQCSTECVNEARRALSLLVKIGEEAVVGHQRHWGVFVNTILAMVPLVPFIVLAGNAIATSSGDDLPLLSKMVWLLAPVAANSPVARKVHGACESLHNIANRVVSSASPPNLNIAHEEYLPGQEQFDYAFPMGQQDWDSVMTGFEPSEFGNYDSRMVTNIMEPCFANTYCAGTEQTTRIELNQSRLCELSTWNPNQKLPQTPSLLYYNTTTRQYSSLLIDTKEITLSFERYWTSVNCIRTGNMTRAQQTISIGLLISSLYLALYLQLVPLPELVQTEIVPVHLKASQEEQNPLTSSPQPQLPFWAIVSFGAYLLFRLGWNVMTFHDVPEAHKELVAEIELAKQDLRRLGVDVD</sequence>
<dbReference type="PROSITE" id="PS00463">
    <property type="entry name" value="ZN2_CY6_FUNGAL_1"/>
    <property type="match status" value="1"/>
</dbReference>
<evidence type="ECO:0000256" key="3">
    <source>
        <dbReference type="ARBA" id="ARBA00022692"/>
    </source>
</evidence>
<dbReference type="Gene3D" id="4.10.240.10">
    <property type="entry name" value="Zn(2)-C6 fungal-type DNA-binding domain"/>
    <property type="match status" value="1"/>
</dbReference>
<dbReference type="SMART" id="SM00066">
    <property type="entry name" value="GAL4"/>
    <property type="match status" value="1"/>
</dbReference>
<evidence type="ECO:0000259" key="10">
    <source>
        <dbReference type="PROSITE" id="PS50048"/>
    </source>
</evidence>
<keyword evidence="12" id="KW-1185">Reference proteome</keyword>
<evidence type="ECO:0000313" key="11">
    <source>
        <dbReference type="EMBL" id="RWA08865.1"/>
    </source>
</evidence>
<dbReference type="SMART" id="SM00906">
    <property type="entry name" value="Fungal_trans"/>
    <property type="match status" value="1"/>
</dbReference>
<dbReference type="CDD" id="cd12148">
    <property type="entry name" value="fungal_TF_MHR"/>
    <property type="match status" value="1"/>
</dbReference>
<evidence type="ECO:0000256" key="9">
    <source>
        <dbReference type="SAM" id="MobiDB-lite"/>
    </source>
</evidence>
<keyword evidence="5" id="KW-0256">Endoplasmic reticulum</keyword>
<keyword evidence="6" id="KW-1133">Transmembrane helix</keyword>
<dbReference type="Pfam" id="PF04082">
    <property type="entry name" value="Fungal_trans"/>
    <property type="match status" value="1"/>
</dbReference>
<proteinExistence type="inferred from homology"/>
<evidence type="ECO:0000256" key="1">
    <source>
        <dbReference type="ARBA" id="ARBA00004477"/>
    </source>
</evidence>
<keyword evidence="8" id="KW-0539">Nucleus</keyword>
<dbReference type="InterPro" id="IPR001138">
    <property type="entry name" value="Zn2Cys6_DnaBD"/>
</dbReference>
<protein>
    <recommendedName>
        <fullName evidence="10">Zn(2)-C6 fungal-type domain-containing protein</fullName>
    </recommendedName>
</protein>
<dbReference type="InterPro" id="IPR007219">
    <property type="entry name" value="XnlR_reg_dom"/>
</dbReference>
<comment type="caution">
    <text evidence="11">The sequence shown here is derived from an EMBL/GenBank/DDBJ whole genome shotgun (WGS) entry which is preliminary data.</text>
</comment>